<dbReference type="EMBL" id="JAJEPS010000009">
    <property type="protein sequence ID" value="MCC2126634.1"/>
    <property type="molecule type" value="Genomic_DNA"/>
</dbReference>
<proteinExistence type="inferred from homology"/>
<gene>
    <name evidence="4" type="ORF">LKD36_10635</name>
</gene>
<evidence type="ECO:0000256" key="1">
    <source>
        <dbReference type="ARBA" id="ARBA00007274"/>
    </source>
</evidence>
<accession>A0AAE3DCR8</accession>
<dbReference type="RefSeq" id="WP_308459570.1">
    <property type="nucleotide sequence ID" value="NZ_JAJEPS010000009.1"/>
</dbReference>
<dbReference type="GO" id="GO:0016407">
    <property type="term" value="F:acetyltransferase activity"/>
    <property type="evidence" value="ECO:0007669"/>
    <property type="project" value="InterPro"/>
</dbReference>
<evidence type="ECO:0000256" key="2">
    <source>
        <dbReference type="ARBA" id="ARBA00022679"/>
    </source>
</evidence>
<comment type="caution">
    <text evidence="4">The sequence shown here is derived from an EMBL/GenBank/DDBJ whole genome shotgun (WGS) entry which is preliminary data.</text>
</comment>
<dbReference type="InterPro" id="IPR024688">
    <property type="entry name" value="Mac_dom"/>
</dbReference>
<evidence type="ECO:0000259" key="3">
    <source>
        <dbReference type="SMART" id="SM01266"/>
    </source>
</evidence>
<keyword evidence="2" id="KW-0808">Transferase</keyword>
<organism evidence="4 5">
    <name type="scientific">Hominiventricola filiformis</name>
    <dbReference type="NCBI Taxonomy" id="2885352"/>
    <lineage>
        <taxon>Bacteria</taxon>
        <taxon>Bacillati</taxon>
        <taxon>Bacillota</taxon>
        <taxon>Clostridia</taxon>
        <taxon>Lachnospirales</taxon>
        <taxon>Lachnospiraceae</taxon>
        <taxon>Hominiventricola</taxon>
    </lineage>
</organism>
<comment type="similarity">
    <text evidence="1">Belongs to the transferase hexapeptide repeat family.</text>
</comment>
<evidence type="ECO:0000313" key="5">
    <source>
        <dbReference type="Proteomes" id="UP001198220"/>
    </source>
</evidence>
<feature type="domain" description="Maltose/galactoside acetyltransferase" evidence="3">
    <location>
        <begin position="4"/>
        <end position="58"/>
    </location>
</feature>
<dbReference type="AlphaFoldDB" id="A0AAE3DCR8"/>
<protein>
    <recommendedName>
        <fullName evidence="3">Maltose/galactoside acetyltransferase domain-containing protein</fullName>
    </recommendedName>
</protein>
<dbReference type="Pfam" id="PF12464">
    <property type="entry name" value="Mac"/>
    <property type="match status" value="1"/>
</dbReference>
<reference evidence="4 5" key="1">
    <citation type="submission" date="2021-10" db="EMBL/GenBank/DDBJ databases">
        <title>Anaerobic single-cell dispensing facilitates the cultivation of human gut bacteria.</title>
        <authorList>
            <person name="Afrizal A."/>
        </authorList>
    </citation>
    <scope>NUCLEOTIDE SEQUENCE [LARGE SCALE GENOMIC DNA]</scope>
    <source>
        <strain evidence="4 5">CLA-AA-H276</strain>
    </source>
</reference>
<keyword evidence="5" id="KW-1185">Reference proteome</keyword>
<evidence type="ECO:0000313" key="4">
    <source>
        <dbReference type="EMBL" id="MCC2126634.1"/>
    </source>
</evidence>
<dbReference type="SMART" id="SM01266">
    <property type="entry name" value="Mac"/>
    <property type="match status" value="1"/>
</dbReference>
<dbReference type="Proteomes" id="UP001198220">
    <property type="component" value="Unassembled WGS sequence"/>
</dbReference>
<sequence>MTMRERTEAGKLFTDYCEGLPEDRINCKKRMIQFNSTMPDDVKARMTALNELLGKKQMRGWNRHFTAAMGLILP</sequence>
<name>A0AAE3DCR8_9FIRM</name>